<evidence type="ECO:0000313" key="2">
    <source>
        <dbReference type="EMBL" id="GMT16298.1"/>
    </source>
</evidence>
<dbReference type="AlphaFoldDB" id="A0AAV5VDL5"/>
<keyword evidence="3" id="KW-1185">Reference proteome</keyword>
<name>A0AAV5VDL5_9BILA</name>
<evidence type="ECO:0000256" key="1">
    <source>
        <dbReference type="SAM" id="SignalP"/>
    </source>
</evidence>
<organism evidence="2 3">
    <name type="scientific">Pristionchus fissidentatus</name>
    <dbReference type="NCBI Taxonomy" id="1538716"/>
    <lineage>
        <taxon>Eukaryota</taxon>
        <taxon>Metazoa</taxon>
        <taxon>Ecdysozoa</taxon>
        <taxon>Nematoda</taxon>
        <taxon>Chromadorea</taxon>
        <taxon>Rhabditida</taxon>
        <taxon>Rhabditina</taxon>
        <taxon>Diplogasteromorpha</taxon>
        <taxon>Diplogasteroidea</taxon>
        <taxon>Neodiplogasteridae</taxon>
        <taxon>Pristionchus</taxon>
    </lineage>
</organism>
<feature type="chain" id="PRO_5043618968" evidence="1">
    <location>
        <begin position="19"/>
        <end position="85"/>
    </location>
</feature>
<evidence type="ECO:0000313" key="3">
    <source>
        <dbReference type="Proteomes" id="UP001432322"/>
    </source>
</evidence>
<dbReference type="EMBL" id="BTSY01000002">
    <property type="protein sequence ID" value="GMT16298.1"/>
    <property type="molecule type" value="Genomic_DNA"/>
</dbReference>
<dbReference type="Proteomes" id="UP001432322">
    <property type="component" value="Unassembled WGS sequence"/>
</dbReference>
<protein>
    <submittedName>
        <fullName evidence="2">Uncharacterized protein</fullName>
    </submittedName>
</protein>
<accession>A0AAV5VDL5</accession>
<feature type="signal peptide" evidence="1">
    <location>
        <begin position="1"/>
        <end position="18"/>
    </location>
</feature>
<comment type="caution">
    <text evidence="2">The sequence shown here is derived from an EMBL/GenBank/DDBJ whole genome shotgun (WGS) entry which is preliminary data.</text>
</comment>
<feature type="non-terminal residue" evidence="2">
    <location>
        <position position="1"/>
    </location>
</feature>
<proteinExistence type="predicted"/>
<keyword evidence="1" id="KW-0732">Signal</keyword>
<reference evidence="2" key="1">
    <citation type="submission" date="2023-10" db="EMBL/GenBank/DDBJ databases">
        <title>Genome assembly of Pristionchus species.</title>
        <authorList>
            <person name="Yoshida K."/>
            <person name="Sommer R.J."/>
        </authorList>
    </citation>
    <scope>NUCLEOTIDE SEQUENCE</scope>
    <source>
        <strain evidence="2">RS5133</strain>
    </source>
</reference>
<sequence length="85" mass="9929">QIIQTWLVFLFLFTATHAAEYWTIEPKSRFGNLCPSGSKCQEGSPDSCEPGYNLEYKTWENTWILATTQNAEQYSDRQRKKCRES</sequence>
<gene>
    <name evidence="2" type="ORF">PFISCL1PPCAC_7595</name>
</gene>
<feature type="non-terminal residue" evidence="2">
    <location>
        <position position="85"/>
    </location>
</feature>